<organism evidence="1">
    <name type="scientific">marine sediment metagenome</name>
    <dbReference type="NCBI Taxonomy" id="412755"/>
    <lineage>
        <taxon>unclassified sequences</taxon>
        <taxon>metagenomes</taxon>
        <taxon>ecological metagenomes</taxon>
    </lineage>
</organism>
<protein>
    <recommendedName>
        <fullName evidence="2">Translation elongation factor SelB winged helix type 3 domain-containing protein</fullName>
    </recommendedName>
</protein>
<reference evidence="1" key="1">
    <citation type="journal article" date="2014" name="Front. Microbiol.">
        <title>High frequency of phylogenetically diverse reductive dehalogenase-homologous genes in deep subseafloor sedimentary metagenomes.</title>
        <authorList>
            <person name="Kawai M."/>
            <person name="Futagami T."/>
            <person name="Toyoda A."/>
            <person name="Takaki Y."/>
            <person name="Nishi S."/>
            <person name="Hori S."/>
            <person name="Arai W."/>
            <person name="Tsubouchi T."/>
            <person name="Morono Y."/>
            <person name="Uchiyama I."/>
            <person name="Ito T."/>
            <person name="Fujiyama A."/>
            <person name="Inagaki F."/>
            <person name="Takami H."/>
        </authorList>
    </citation>
    <scope>NUCLEOTIDE SEQUENCE</scope>
    <source>
        <strain evidence="1">Expedition CK06-06</strain>
    </source>
</reference>
<evidence type="ECO:0000313" key="1">
    <source>
        <dbReference type="EMBL" id="GAI45068.1"/>
    </source>
</evidence>
<sequence>GLCHRVEFHNLYFGRGQLNVMTRIGFKIDEIFEILEDLKWHDVDEVSRGVSLSKPMVRAALKLMAVISHVEYRQGRVRIDREMLEWLRATKARPFGSSPAT</sequence>
<dbReference type="EMBL" id="BARV01024197">
    <property type="protein sequence ID" value="GAI45068.1"/>
    <property type="molecule type" value="Genomic_DNA"/>
</dbReference>
<comment type="caution">
    <text evidence="1">The sequence shown here is derived from an EMBL/GenBank/DDBJ whole genome shotgun (WGS) entry which is preliminary data.</text>
</comment>
<name>X1NN87_9ZZZZ</name>
<dbReference type="AlphaFoldDB" id="X1NN87"/>
<evidence type="ECO:0008006" key="2">
    <source>
        <dbReference type="Google" id="ProtNLM"/>
    </source>
</evidence>
<gene>
    <name evidence="1" type="ORF">S06H3_39535</name>
</gene>
<feature type="non-terminal residue" evidence="1">
    <location>
        <position position="1"/>
    </location>
</feature>
<proteinExistence type="predicted"/>
<accession>X1NN87</accession>